<name>A0A7D5XL92_FERL1</name>
<accession>A0A7D5XL92</accession>
<organism evidence="1 2">
    <name type="scientific">Fermentimicrarchaeum limneticum</name>
    <dbReference type="NCBI Taxonomy" id="2795018"/>
    <lineage>
        <taxon>Archaea</taxon>
        <taxon>Candidatus Micrarchaeota</taxon>
        <taxon>Candidatus Fermentimicrarchaeales</taxon>
        <taxon>Candidatus Fermentimicrarchaeaceae</taxon>
        <taxon>Candidatus Fermentimicrarchaeum</taxon>
    </lineage>
</organism>
<evidence type="ECO:0000313" key="2">
    <source>
        <dbReference type="Proteomes" id="UP000510821"/>
    </source>
</evidence>
<gene>
    <name evidence="1" type="ORF">Sv326_0273</name>
</gene>
<proteinExistence type="predicted"/>
<dbReference type="Proteomes" id="UP000510821">
    <property type="component" value="Chromosome"/>
</dbReference>
<protein>
    <recommendedName>
        <fullName evidence="3">HTH arsR-type domain-containing protein</fullName>
    </recommendedName>
</protein>
<dbReference type="InterPro" id="IPR036388">
    <property type="entry name" value="WH-like_DNA-bd_sf"/>
</dbReference>
<evidence type="ECO:0008006" key="3">
    <source>
        <dbReference type="Google" id="ProtNLM"/>
    </source>
</evidence>
<evidence type="ECO:0000313" key="1">
    <source>
        <dbReference type="EMBL" id="QLJ52448.1"/>
    </source>
</evidence>
<sequence length="133" mass="15777">MRRRSIIVIRRIETPVERDPDSYVQWLCECLGFGRDELATQIFKDLLKANYKGRHPSSTELCKGRDVTRAAVIYHLNRFIDRGLVERRGRSYSLRDTTLTSTIEEIEEDMLRYFKKFKEIARKVDTEHNIPVE</sequence>
<dbReference type="Gene3D" id="1.10.10.10">
    <property type="entry name" value="Winged helix-like DNA-binding domain superfamily/Winged helix DNA-binding domain"/>
    <property type="match status" value="1"/>
</dbReference>
<dbReference type="SUPFAM" id="SSF46785">
    <property type="entry name" value="Winged helix' DNA-binding domain"/>
    <property type="match status" value="1"/>
</dbReference>
<dbReference type="AlphaFoldDB" id="A0A7D5XL92"/>
<dbReference type="InterPro" id="IPR036390">
    <property type="entry name" value="WH_DNA-bd_sf"/>
</dbReference>
<dbReference type="EMBL" id="CP058998">
    <property type="protein sequence ID" value="QLJ52448.1"/>
    <property type="molecule type" value="Genomic_DNA"/>
</dbReference>
<dbReference type="KEGG" id="flt:Sv326_0273"/>
<reference evidence="2" key="1">
    <citation type="submission" date="2020-07" db="EMBL/GenBank/DDBJ databases">
        <title>Metabolic diversity and evolutionary history of the archaeal phylum ###Micrarchaeota### uncovered from a freshwater lake metagenome.</title>
        <authorList>
            <person name="Kadnikov V.V."/>
            <person name="Savvichev A.S."/>
            <person name="Mardanov A.V."/>
            <person name="Beletsky A.V."/>
            <person name="Chupakov A.V."/>
            <person name="Kokryatskaya N.M."/>
            <person name="Pimenov N.V."/>
            <person name="Ravin N.V."/>
        </authorList>
    </citation>
    <scope>NUCLEOTIDE SEQUENCE [LARGE SCALE GENOMIC DNA]</scope>
</reference>